<reference evidence="2" key="1">
    <citation type="journal article" date="2012" name="PLoS ONE">
        <title>The success of Acinetobacter species; genetic, metabolic and virulence attributes.</title>
        <authorList>
            <person name="Peleg A.Y."/>
            <person name="de Breij A."/>
            <person name="Adams M.D."/>
            <person name="Cerqueira G.M."/>
            <person name="Mocali S."/>
            <person name="Galardini M."/>
            <person name="Nibbering P.H."/>
            <person name="Earl A.M."/>
            <person name="Ward D.V."/>
            <person name="Paterson D.L."/>
            <person name="Seifert H."/>
            <person name="Dijkshoorn L."/>
        </authorList>
    </citation>
    <scope>NUCLEOTIDE SEQUENCE [LARGE SCALE GENOMIC DNA]</scope>
    <source>
        <strain evidence="2">SH046</strain>
    </source>
</reference>
<accession>D0SHF7</accession>
<dbReference type="Proteomes" id="UP000012047">
    <property type="component" value="Unassembled WGS sequence"/>
</dbReference>
<dbReference type="EMBL" id="GG704978">
    <property type="protein sequence ID" value="EEY94633.1"/>
    <property type="molecule type" value="Genomic_DNA"/>
</dbReference>
<proteinExistence type="predicted"/>
<evidence type="ECO:0000313" key="2">
    <source>
        <dbReference type="Proteomes" id="UP000012047"/>
    </source>
</evidence>
<evidence type="ECO:0000313" key="1">
    <source>
        <dbReference type="EMBL" id="EEY94633.1"/>
    </source>
</evidence>
<dbReference type="AlphaFoldDB" id="D0SHF7"/>
<protein>
    <submittedName>
        <fullName evidence="1">Uncharacterized protein</fullName>
    </submittedName>
</protein>
<dbReference type="HOGENOM" id="CLU_3113495_0_0_6"/>
<sequence>MLGDVDTGALVTKHNPVLIEVRVEITDDFNAKMTAFCMSDFAMGTAQVGD</sequence>
<name>D0SHF7_ACIJO</name>
<organism evidence="1 2">
    <name type="scientific">Acinetobacter johnsonii SH046</name>
    <dbReference type="NCBI Taxonomy" id="575586"/>
    <lineage>
        <taxon>Bacteria</taxon>
        <taxon>Pseudomonadati</taxon>
        <taxon>Pseudomonadota</taxon>
        <taxon>Gammaproteobacteria</taxon>
        <taxon>Moraxellales</taxon>
        <taxon>Moraxellaceae</taxon>
        <taxon>Acinetobacter</taxon>
    </lineage>
</organism>
<dbReference type="eggNOG" id="ENOG5031STR">
    <property type="taxonomic scope" value="Bacteria"/>
</dbReference>
<gene>
    <name evidence="1" type="ORF">HMPREF0016_03280</name>
</gene>